<sequence>MFTRFAKVGQETLFNTQWMHSPKALQDILAMFGSDKPKKIAFMAKYLMRVNILPALRRLFGLKPDQTPVKSASSIQAGP</sequence>
<dbReference type="Proteomes" id="UP000199072">
    <property type="component" value="Unassembled WGS sequence"/>
</dbReference>
<keyword evidence="2" id="KW-1185">Reference proteome</keyword>
<dbReference type="STRING" id="1391627.SAMN05216464_10863"/>
<dbReference type="EMBL" id="FNAI01000008">
    <property type="protein sequence ID" value="SDE64011.1"/>
    <property type="molecule type" value="Genomic_DNA"/>
</dbReference>
<evidence type="ECO:0000313" key="2">
    <source>
        <dbReference type="Proteomes" id="UP000199072"/>
    </source>
</evidence>
<dbReference type="RefSeq" id="WP_143014152.1">
    <property type="nucleotide sequence ID" value="NZ_FNAI01000008.1"/>
</dbReference>
<gene>
    <name evidence="1" type="ORF">SAMN05216464_10863</name>
</gene>
<name>A0A1G7EK13_9SPHI</name>
<accession>A0A1G7EK13</accession>
<evidence type="ECO:0000313" key="1">
    <source>
        <dbReference type="EMBL" id="SDE64011.1"/>
    </source>
</evidence>
<proteinExistence type="predicted"/>
<dbReference type="AlphaFoldDB" id="A0A1G7EK13"/>
<protein>
    <submittedName>
        <fullName evidence="1">Uncharacterized protein</fullName>
    </submittedName>
</protein>
<reference evidence="1 2" key="1">
    <citation type="submission" date="2016-10" db="EMBL/GenBank/DDBJ databases">
        <authorList>
            <person name="de Groot N.N."/>
        </authorList>
    </citation>
    <scope>NUCLEOTIDE SEQUENCE [LARGE SCALE GENOMIC DNA]</scope>
    <source>
        <strain evidence="1 2">47C3B</strain>
    </source>
</reference>
<organism evidence="1 2">
    <name type="scientific">Mucilaginibacter pineti</name>
    <dbReference type="NCBI Taxonomy" id="1391627"/>
    <lineage>
        <taxon>Bacteria</taxon>
        <taxon>Pseudomonadati</taxon>
        <taxon>Bacteroidota</taxon>
        <taxon>Sphingobacteriia</taxon>
        <taxon>Sphingobacteriales</taxon>
        <taxon>Sphingobacteriaceae</taxon>
        <taxon>Mucilaginibacter</taxon>
    </lineage>
</organism>